<keyword evidence="2" id="KW-1133">Transmembrane helix</keyword>
<organism evidence="4 5">
    <name type="scientific">Marinicella pacifica</name>
    <dbReference type="NCBI Taxonomy" id="1171543"/>
    <lineage>
        <taxon>Bacteria</taxon>
        <taxon>Pseudomonadati</taxon>
        <taxon>Pseudomonadota</taxon>
        <taxon>Gammaproteobacteria</taxon>
        <taxon>Lysobacterales</taxon>
        <taxon>Marinicellaceae</taxon>
        <taxon>Marinicella</taxon>
    </lineage>
</organism>
<dbReference type="GO" id="GO:0005525">
    <property type="term" value="F:GTP binding"/>
    <property type="evidence" value="ECO:0007669"/>
    <property type="project" value="InterPro"/>
</dbReference>
<dbReference type="InterPro" id="IPR027417">
    <property type="entry name" value="P-loop_NTPase"/>
</dbReference>
<proteinExistence type="predicted"/>
<gene>
    <name evidence="4" type="ORF">GCM10011365_05020</name>
</gene>
<comment type="caution">
    <text evidence="4">The sequence shown here is derived from an EMBL/GenBank/DDBJ whole genome shotgun (WGS) entry which is preliminary data.</text>
</comment>
<dbReference type="Pfam" id="PF01926">
    <property type="entry name" value="MMR_HSR1"/>
    <property type="match status" value="1"/>
</dbReference>
<sequence length="486" mass="53723">MKLNSKSLLAAVLLVIGLVLLLLLLVLAEKLLSIWHYLQQAPLWFWMLYGLAIVVVAALPLWLWFKWAVPKDPQNKKPQVVDEPGLQQALEAAEQRGVDTSQARQELDELARRRDNQRFYICLLGQASSGKSSFVQALMPEARTDIDVIKGTTLEVLRYQYENLEITDLPGFDAVQQEQLAQLAVTEGQRAHVVVFILNSDFTRTEMDFFQALKKWHKPMVIALNKSDRYSEQELARVKHAISAKVDARYPVVSISTGGHETVIKTRPDGRQVTETVPRSVDIEPLIQALQQVLKDNADSLHRFRDAGLLMLAEQKLSAATAEHNETVALRTIERHSKRAMVGAMASIAPGSDIIIQGAIGSQMLKELCQIYQVPVKQLQIDDVLRAAGSKLKTSTSMVLAVSGNALKSFPGLGTITGGLLHAVAYGLIFNALGRAVMTTLTETGRLDTEQTKLTFEDNLLGSSDKMAKNLAQMALAVKAKKTSRP</sequence>
<accession>A0A917CIJ5</accession>
<dbReference type="Gene3D" id="3.40.50.300">
    <property type="entry name" value="P-loop containing nucleotide triphosphate hydrolases"/>
    <property type="match status" value="1"/>
</dbReference>
<dbReference type="InterPro" id="IPR006073">
    <property type="entry name" value="GTP-bd"/>
</dbReference>
<evidence type="ECO:0000259" key="3">
    <source>
        <dbReference type="Pfam" id="PF01926"/>
    </source>
</evidence>
<feature type="transmembrane region" description="Helical" evidence="2">
    <location>
        <begin position="44"/>
        <end position="65"/>
    </location>
</feature>
<dbReference type="PANTHER" id="PTHR42714:SF2">
    <property type="entry name" value="TRNA MODIFICATION GTPASE GTPBP3, MITOCHONDRIAL"/>
    <property type="match status" value="1"/>
</dbReference>
<dbReference type="PANTHER" id="PTHR42714">
    <property type="entry name" value="TRNA MODIFICATION GTPASE GTPBP3"/>
    <property type="match status" value="1"/>
</dbReference>
<dbReference type="GO" id="GO:0002098">
    <property type="term" value="P:tRNA wobble uridine modification"/>
    <property type="evidence" value="ECO:0007669"/>
    <property type="project" value="TreeGrafter"/>
</dbReference>
<keyword evidence="1" id="KW-0963">Cytoplasm</keyword>
<keyword evidence="2" id="KW-0472">Membrane</keyword>
<evidence type="ECO:0000313" key="4">
    <source>
        <dbReference type="EMBL" id="GGF86936.1"/>
    </source>
</evidence>
<dbReference type="EMBL" id="BMEO01000002">
    <property type="protein sequence ID" value="GGF86936.1"/>
    <property type="molecule type" value="Genomic_DNA"/>
</dbReference>
<feature type="domain" description="G" evidence="3">
    <location>
        <begin position="121"/>
        <end position="226"/>
    </location>
</feature>
<dbReference type="AlphaFoldDB" id="A0A917CIJ5"/>
<reference evidence="4" key="2">
    <citation type="submission" date="2020-09" db="EMBL/GenBank/DDBJ databases">
        <authorList>
            <person name="Sun Q."/>
            <person name="Zhou Y."/>
        </authorList>
    </citation>
    <scope>NUCLEOTIDE SEQUENCE</scope>
    <source>
        <strain evidence="4">CGMCC 1.12181</strain>
    </source>
</reference>
<dbReference type="GO" id="GO:0030488">
    <property type="term" value="P:tRNA methylation"/>
    <property type="evidence" value="ECO:0007669"/>
    <property type="project" value="TreeGrafter"/>
</dbReference>
<protein>
    <recommendedName>
        <fullName evidence="3">G domain-containing protein</fullName>
    </recommendedName>
</protein>
<name>A0A917CIJ5_9GAMM</name>
<reference evidence="4" key="1">
    <citation type="journal article" date="2014" name="Int. J. Syst. Evol. Microbiol.">
        <title>Complete genome sequence of Corynebacterium casei LMG S-19264T (=DSM 44701T), isolated from a smear-ripened cheese.</title>
        <authorList>
            <consortium name="US DOE Joint Genome Institute (JGI-PGF)"/>
            <person name="Walter F."/>
            <person name="Albersmeier A."/>
            <person name="Kalinowski J."/>
            <person name="Ruckert C."/>
        </authorList>
    </citation>
    <scope>NUCLEOTIDE SEQUENCE</scope>
    <source>
        <strain evidence="4">CGMCC 1.12181</strain>
    </source>
</reference>
<evidence type="ECO:0000256" key="1">
    <source>
        <dbReference type="ARBA" id="ARBA00022490"/>
    </source>
</evidence>
<dbReference type="RefSeq" id="WP_188364102.1">
    <property type="nucleotide sequence ID" value="NZ_BAABJF010000032.1"/>
</dbReference>
<evidence type="ECO:0000256" key="2">
    <source>
        <dbReference type="SAM" id="Phobius"/>
    </source>
</evidence>
<keyword evidence="5" id="KW-1185">Reference proteome</keyword>
<evidence type="ECO:0000313" key="5">
    <source>
        <dbReference type="Proteomes" id="UP000605253"/>
    </source>
</evidence>
<dbReference type="Proteomes" id="UP000605253">
    <property type="component" value="Unassembled WGS sequence"/>
</dbReference>
<dbReference type="SUPFAM" id="SSF52540">
    <property type="entry name" value="P-loop containing nucleoside triphosphate hydrolases"/>
    <property type="match status" value="1"/>
</dbReference>
<dbReference type="GO" id="GO:0005829">
    <property type="term" value="C:cytosol"/>
    <property type="evidence" value="ECO:0007669"/>
    <property type="project" value="TreeGrafter"/>
</dbReference>
<keyword evidence="2" id="KW-0812">Transmembrane</keyword>